<sequence>MFAEDYHFQKILKRYLIWTNGHMDKWSESKKFEHQLQGIYFEHTTKVA</sequence>
<protein>
    <submittedName>
        <fullName evidence="1">Uncharacterized protein</fullName>
    </submittedName>
</protein>
<name>A0A2X0SNB4_9PROT</name>
<gene>
    <name evidence="1" type="ORF">NITFAB_2008</name>
</gene>
<dbReference type="AlphaFoldDB" id="A0A2X0SNB4"/>
<evidence type="ECO:0000313" key="1">
    <source>
        <dbReference type="EMBL" id="SPS06415.1"/>
    </source>
</evidence>
<dbReference type="EMBL" id="LS423452">
    <property type="protein sequence ID" value="SPS06415.1"/>
    <property type="molecule type" value="Genomic_DNA"/>
</dbReference>
<accession>A0A2X0SNB4</accession>
<reference evidence="1" key="1">
    <citation type="submission" date="2018-05" db="EMBL/GenBank/DDBJ databases">
        <authorList>
            <person name="Lanie J.A."/>
            <person name="Ng W.-L."/>
            <person name="Kazmierczak K.M."/>
            <person name="Andrzejewski T.M."/>
            <person name="Davidsen T.M."/>
            <person name="Wayne K.J."/>
            <person name="Tettelin H."/>
            <person name="Glass J.I."/>
            <person name="Rusch D."/>
            <person name="Podicherti R."/>
            <person name="Tsui H.-C.T."/>
            <person name="Winkler M.E."/>
        </authorList>
    </citation>
    <scope>NUCLEOTIDE SEQUENCE</scope>
    <source>
        <strain evidence="1">KNB</strain>
    </source>
</reference>
<proteinExistence type="predicted"/>
<organism evidence="1">
    <name type="scientific">Candidatus Nitrotoga fabula</name>
    <dbReference type="NCBI Taxonomy" id="2182327"/>
    <lineage>
        <taxon>Bacteria</taxon>
        <taxon>Pseudomonadati</taxon>
        <taxon>Pseudomonadota</taxon>
        <taxon>Betaproteobacteria</taxon>
        <taxon>Nitrosomonadales</taxon>
        <taxon>Gallionellaceae</taxon>
        <taxon>Candidatus Nitrotoga</taxon>
    </lineage>
</organism>